<reference evidence="1" key="1">
    <citation type="journal article" date="2015" name="Nature">
        <title>Complex archaea that bridge the gap between prokaryotes and eukaryotes.</title>
        <authorList>
            <person name="Spang A."/>
            <person name="Saw J.H."/>
            <person name="Jorgensen S.L."/>
            <person name="Zaremba-Niedzwiedzka K."/>
            <person name="Martijn J."/>
            <person name="Lind A.E."/>
            <person name="van Eijk R."/>
            <person name="Schleper C."/>
            <person name="Guy L."/>
            <person name="Ettema T.J."/>
        </authorList>
    </citation>
    <scope>NUCLEOTIDE SEQUENCE</scope>
</reference>
<dbReference type="EMBL" id="LAZR01025555">
    <property type="protein sequence ID" value="KKL71558.1"/>
    <property type="molecule type" value="Genomic_DNA"/>
</dbReference>
<protein>
    <submittedName>
        <fullName evidence="1">Uncharacterized protein</fullName>
    </submittedName>
</protein>
<sequence length="76" mass="8588">MTGRKGVRSRVVCKMAHAYCLSADCHWGVEKEPDNLHQPTVGEAAAEHIMKTGHRVKVTRTRETIVYRWNDIGKGI</sequence>
<organism evidence="1">
    <name type="scientific">marine sediment metagenome</name>
    <dbReference type="NCBI Taxonomy" id="412755"/>
    <lineage>
        <taxon>unclassified sequences</taxon>
        <taxon>metagenomes</taxon>
        <taxon>ecological metagenomes</taxon>
    </lineage>
</organism>
<gene>
    <name evidence="1" type="ORF">LCGC14_2093760</name>
</gene>
<evidence type="ECO:0000313" key="1">
    <source>
        <dbReference type="EMBL" id="KKL71558.1"/>
    </source>
</evidence>
<proteinExistence type="predicted"/>
<name>A0A0F9EBX3_9ZZZZ</name>
<accession>A0A0F9EBX3</accession>
<comment type="caution">
    <text evidence="1">The sequence shown here is derived from an EMBL/GenBank/DDBJ whole genome shotgun (WGS) entry which is preliminary data.</text>
</comment>
<dbReference type="AlphaFoldDB" id="A0A0F9EBX3"/>